<dbReference type="STRING" id="7167.A0A182FKV4"/>
<dbReference type="PANTHER" id="PTHR19134:SF495">
    <property type="entry name" value="TYROSINE-PROTEIN PHOSPHATASE 69D"/>
    <property type="match status" value="1"/>
</dbReference>
<dbReference type="InterPro" id="IPR016130">
    <property type="entry name" value="Tyr_Pase_AS"/>
</dbReference>
<dbReference type="InterPro" id="IPR000242">
    <property type="entry name" value="PTP_cat"/>
</dbReference>
<dbReference type="GO" id="GO:0009653">
    <property type="term" value="P:anatomical structure morphogenesis"/>
    <property type="evidence" value="ECO:0007669"/>
    <property type="project" value="UniProtKB-ARBA"/>
</dbReference>
<dbReference type="GO" id="GO:0005001">
    <property type="term" value="F:transmembrane receptor protein tyrosine phosphatase activity"/>
    <property type="evidence" value="ECO:0007669"/>
    <property type="project" value="UniProtKB-ARBA"/>
</dbReference>
<keyword evidence="7" id="KW-1133">Transmembrane helix</keyword>
<keyword evidence="6" id="KW-0904">Protein phosphatase</keyword>
<reference evidence="17" key="2">
    <citation type="submission" date="2022-08" db="UniProtKB">
        <authorList>
            <consortium name="EnsemblMetazoa"/>
        </authorList>
    </citation>
    <scope>IDENTIFICATION</scope>
    <source>
        <strain evidence="17">STECLA/ALBI9_A</strain>
    </source>
</reference>
<dbReference type="PRINTS" id="PR00700">
    <property type="entry name" value="PRTYPHPHTASE"/>
</dbReference>
<dbReference type="InterPro" id="IPR013783">
    <property type="entry name" value="Ig-like_fold"/>
</dbReference>
<dbReference type="FunFam" id="3.90.190.10:FF:000096">
    <property type="entry name" value="Tyrosine-protein phosphatase 69D"/>
    <property type="match status" value="1"/>
</dbReference>
<comment type="catalytic activity">
    <reaction evidence="11">
        <text>O-phospho-L-tyrosyl-[protein] + H2O = L-tyrosyl-[protein] + phosphate</text>
        <dbReference type="Rhea" id="RHEA:10684"/>
        <dbReference type="Rhea" id="RHEA-COMP:10136"/>
        <dbReference type="Rhea" id="RHEA-COMP:20101"/>
        <dbReference type="ChEBI" id="CHEBI:15377"/>
        <dbReference type="ChEBI" id="CHEBI:43474"/>
        <dbReference type="ChEBI" id="CHEBI:46858"/>
        <dbReference type="ChEBI" id="CHEBI:61978"/>
        <dbReference type="EC" id="3.1.3.48"/>
    </reaction>
</comment>
<feature type="region of interest" description="Disordered" evidence="12">
    <location>
        <begin position="739"/>
        <end position="762"/>
    </location>
</feature>
<feature type="domain" description="Tyrosine-protein phosphatase" evidence="13">
    <location>
        <begin position="891"/>
        <end position="1153"/>
    </location>
</feature>
<feature type="domain" description="Ig-like" evidence="15">
    <location>
        <begin position="12"/>
        <end position="132"/>
    </location>
</feature>
<dbReference type="SMART" id="SM00194">
    <property type="entry name" value="PTPc"/>
    <property type="match status" value="2"/>
</dbReference>
<name>A0A182FKV4_ANOAL</name>
<sequence>MWKGQAAPCWLPSVVYVVVVVVVCQLQVAANDNQVREEYFNVGDNGTLPCATTDTHSIIWQYNGQNITDARITFQIVDSNEALRSQWLRVGVEFGGSEGEGSGASDDNKMAKLFHTLTIRNYSNSDEGNYTCYDLESGQNTSYVVRTIILPKIVATSQLRIKTKSTATQQLYCVIEAFPLSLFNNSIYWLKEDAHGDKNYRPLTNNIQKTVINATLLNTTLTFENPTKAQNGTYSCTVVPSSLLQDNPGPPVKKSMTLLVLDVPQVTIDYAAAVGASKIYLNWTVNDGNDPIKNYIFTYRKAGEQTNTYYREQIPGNSSFYVLDGFNSDTDYTIGIGAINSQGASKQSEYKEMIRTLKTDPSFTPVIDVTGSSPTSITIRPSTPPSELSHFIHYYEAEMWNDTATKNEITYLTDQRFMSIFFKNLEMASDYTFRVRACSELTKLCGNWSAPVNGTTSDGPSSQPRNMKISCTHYNITRRNVVNVRWEVPEFPNGKITTYQATMTGVSHYNSEYGEAKKDTWGPKVMHSHPNTRSVDYDNVPPNTNYTVTVAAHTRSRRPGAAVTASCTMPPTVPAQIGRINWGKLRDEEGNWIFKVLLPRLTERNGPICCYKIYLTRLNGQHKSLPDSPEMLPITSYAEAHATENAGGTYLAEVFTTPLNATDAFVGDGKNNPIRGLCQECLHLRRSLVTAEPTTPTPLIPSNYELPSDEVTPATVAADTSAAAASGVVVESRTGNEAVAVEDERKASSSHGKRDTSAKGHGRYETIQDGLIDDYSNYTGFVEIVVQTTSSESNYVSVYSEYFKELSGGPHVHYGYAQDNVSEILHIIIQVLCALIAVVLRALCNGGRGANVHHRHLLGSSSAKPPVLPPISKDDLPKAYNEKHKDSDYGFQHEFELLPDKFIDRTTKNSDMKENMPKNRYPDIKAYDQTRVKLMQLNGLSSSDYINANFVIGYKERKKFICAQGPMDATINDFWRMIWEQHLEIIVMLTNLEEYNKTKCAKYWPECTNDSIQYGDLLITFQSITYHPDYIIRTLKVTKRSASSGEETSREISQYHYLAWKDFMAPEHPQGITKFINRINSEYSLQRGPILVHCSAGVGRTGTFVALDTLMQQLHEEGQVLIFNTVCDMRYQRNFLVQSLKQYIFLYRALAELAYFGDTEIDHKSLASAVEALKQPSAENVEISRLEHQFQRLKAFQEDTRKTTTIGSCEENKKKNRSEACIPYDKNRVILAPIPGRDNCTYINASFIDGYDDENNFIVTQDPMDDTIFDFWRMILEQRVKTIVMFSEIGDGPNKCPRYWADEEMKYEHLLVRYIQSESGPYYTKREFTVTNCKTNDTIAVTQFQYNGWPTVEGEVPEVTRGMIEIVNQAQKHCSQQQDIFTIAVHCSLGTDKSSLFVAMCILVMQLKTEKRVDICTVVRKLRAQRSLMIQTFAQYEFLHRAIVNFADLYKITLGIANDC</sequence>
<keyword evidence="5" id="KW-0378">Hydrolase</keyword>
<dbReference type="PROSITE" id="PS50056">
    <property type="entry name" value="TYR_PHOSPHATASE_2"/>
    <property type="match status" value="2"/>
</dbReference>
<dbReference type="SMART" id="SM00409">
    <property type="entry name" value="IG"/>
    <property type="match status" value="2"/>
</dbReference>
<dbReference type="Pfam" id="PF00102">
    <property type="entry name" value="Y_phosphatase"/>
    <property type="match status" value="2"/>
</dbReference>
<dbReference type="Pfam" id="PF00041">
    <property type="entry name" value="fn3"/>
    <property type="match status" value="1"/>
</dbReference>
<organism evidence="17 18">
    <name type="scientific">Anopheles albimanus</name>
    <name type="common">New world malaria mosquito</name>
    <dbReference type="NCBI Taxonomy" id="7167"/>
    <lineage>
        <taxon>Eukaryota</taxon>
        <taxon>Metazoa</taxon>
        <taxon>Ecdysozoa</taxon>
        <taxon>Arthropoda</taxon>
        <taxon>Hexapoda</taxon>
        <taxon>Insecta</taxon>
        <taxon>Pterygota</taxon>
        <taxon>Neoptera</taxon>
        <taxon>Endopterygota</taxon>
        <taxon>Diptera</taxon>
        <taxon>Nematocera</taxon>
        <taxon>Culicoidea</taxon>
        <taxon>Culicidae</taxon>
        <taxon>Anophelinae</taxon>
        <taxon>Anopheles</taxon>
    </lineage>
</organism>
<evidence type="ECO:0000259" key="13">
    <source>
        <dbReference type="PROSITE" id="PS50055"/>
    </source>
</evidence>
<evidence type="ECO:0000256" key="3">
    <source>
        <dbReference type="ARBA" id="ARBA00022692"/>
    </source>
</evidence>
<accession>A0A182FKV4</accession>
<evidence type="ECO:0000256" key="11">
    <source>
        <dbReference type="ARBA" id="ARBA00051722"/>
    </source>
</evidence>
<dbReference type="InterPro" id="IPR007110">
    <property type="entry name" value="Ig-like_dom"/>
</dbReference>
<dbReference type="Proteomes" id="UP000069272">
    <property type="component" value="Chromosome 2R"/>
</dbReference>
<evidence type="ECO:0000256" key="9">
    <source>
        <dbReference type="ARBA" id="ARBA00023157"/>
    </source>
</evidence>
<dbReference type="SUPFAM" id="SSF48726">
    <property type="entry name" value="Immunoglobulin"/>
    <property type="match status" value="2"/>
</dbReference>
<evidence type="ECO:0000313" key="18">
    <source>
        <dbReference type="Proteomes" id="UP000069272"/>
    </source>
</evidence>
<dbReference type="GO" id="GO:0016020">
    <property type="term" value="C:membrane"/>
    <property type="evidence" value="ECO:0007669"/>
    <property type="project" value="UniProtKB-SubCell"/>
</dbReference>
<dbReference type="EC" id="3.1.3.48" evidence="2"/>
<evidence type="ECO:0000256" key="10">
    <source>
        <dbReference type="ARBA" id="ARBA00023319"/>
    </source>
</evidence>
<dbReference type="PANTHER" id="PTHR19134">
    <property type="entry name" value="RECEPTOR-TYPE TYROSINE-PROTEIN PHOSPHATASE"/>
    <property type="match status" value="1"/>
</dbReference>
<dbReference type="CDD" id="cd00063">
    <property type="entry name" value="FN3"/>
    <property type="match status" value="3"/>
</dbReference>
<reference evidence="17 18" key="1">
    <citation type="journal article" date="2017" name="G3 (Bethesda)">
        <title>The Physical Genome Mapping of Anopheles albimanus Corrected Scaffold Misassemblies and Identified Interarm Rearrangements in Genus Anopheles.</title>
        <authorList>
            <person name="Artemov G.N."/>
            <person name="Peery A.N."/>
            <person name="Jiang X."/>
            <person name="Tu Z."/>
            <person name="Stegniy V.N."/>
            <person name="Sharakhova M.V."/>
            <person name="Sharakhov I.V."/>
        </authorList>
    </citation>
    <scope>NUCLEOTIDE SEQUENCE [LARGE SCALE GENOMIC DNA]</scope>
    <source>
        <strain evidence="17 18">ALBI9_A</strain>
    </source>
</reference>
<proteinExistence type="predicted"/>
<feature type="compositionally biased region" description="Basic and acidic residues" evidence="12">
    <location>
        <begin position="742"/>
        <end position="762"/>
    </location>
</feature>
<feature type="domain" description="Tyrosine specific protein phosphatases" evidence="14">
    <location>
        <begin position="1073"/>
        <end position="1144"/>
    </location>
</feature>
<dbReference type="FunFam" id="3.90.190.10:FF:000092">
    <property type="entry name" value="Tyrosine-protein phosphatase 69D"/>
    <property type="match status" value="1"/>
</dbReference>
<evidence type="ECO:0000259" key="15">
    <source>
        <dbReference type="PROSITE" id="PS50835"/>
    </source>
</evidence>
<evidence type="ECO:0000256" key="4">
    <source>
        <dbReference type="ARBA" id="ARBA00022729"/>
    </source>
</evidence>
<evidence type="ECO:0000256" key="7">
    <source>
        <dbReference type="ARBA" id="ARBA00022989"/>
    </source>
</evidence>
<keyword evidence="9" id="KW-1015">Disulfide bond</keyword>
<dbReference type="Gene3D" id="2.60.40.10">
    <property type="entry name" value="Immunoglobulins"/>
    <property type="match status" value="5"/>
</dbReference>
<dbReference type="InterPro" id="IPR000387">
    <property type="entry name" value="Tyr_Pase_dom"/>
</dbReference>
<dbReference type="VEuPathDB" id="VectorBase:AALB007162"/>
<feature type="domain" description="Tyrosine-protein phosphatase" evidence="13">
    <location>
        <begin position="1186"/>
        <end position="1446"/>
    </location>
</feature>
<feature type="domain" description="Fibronectin type-III" evidence="16">
    <location>
        <begin position="362"/>
        <end position="459"/>
    </location>
</feature>
<dbReference type="CDD" id="cd00047">
    <property type="entry name" value="PTPc"/>
    <property type="match status" value="2"/>
</dbReference>
<keyword evidence="10" id="KW-0393">Immunoglobulin domain</keyword>
<dbReference type="PROSITE" id="PS50853">
    <property type="entry name" value="FN3"/>
    <property type="match status" value="3"/>
</dbReference>
<dbReference type="Gene3D" id="3.90.190.10">
    <property type="entry name" value="Protein tyrosine phosphatase superfamily"/>
    <property type="match status" value="2"/>
</dbReference>
<evidence type="ECO:0000256" key="1">
    <source>
        <dbReference type="ARBA" id="ARBA00004167"/>
    </source>
</evidence>
<evidence type="ECO:0000259" key="14">
    <source>
        <dbReference type="PROSITE" id="PS50056"/>
    </source>
</evidence>
<dbReference type="GO" id="GO:0048666">
    <property type="term" value="P:neuron development"/>
    <property type="evidence" value="ECO:0007669"/>
    <property type="project" value="UniProtKB-ARBA"/>
</dbReference>
<evidence type="ECO:0000256" key="2">
    <source>
        <dbReference type="ARBA" id="ARBA00013064"/>
    </source>
</evidence>
<dbReference type="SUPFAM" id="SSF52799">
    <property type="entry name" value="(Phosphotyrosine protein) phosphatases II"/>
    <property type="match status" value="2"/>
</dbReference>
<evidence type="ECO:0000256" key="8">
    <source>
        <dbReference type="ARBA" id="ARBA00023136"/>
    </source>
</evidence>
<feature type="domain" description="Ig-like" evidence="15">
    <location>
        <begin position="151"/>
        <end position="257"/>
    </location>
</feature>
<dbReference type="SMART" id="SM00404">
    <property type="entry name" value="PTPc_motif"/>
    <property type="match status" value="2"/>
</dbReference>
<evidence type="ECO:0000256" key="5">
    <source>
        <dbReference type="ARBA" id="ARBA00022801"/>
    </source>
</evidence>
<evidence type="ECO:0000313" key="17">
    <source>
        <dbReference type="EnsemblMetazoa" id="AALB007162-PA"/>
    </source>
</evidence>
<feature type="domain" description="Tyrosine specific protein phosphatases" evidence="14">
    <location>
        <begin position="1361"/>
        <end position="1437"/>
    </location>
</feature>
<dbReference type="InterPro" id="IPR003961">
    <property type="entry name" value="FN3_dom"/>
</dbReference>
<dbReference type="InterPro" id="IPR036179">
    <property type="entry name" value="Ig-like_dom_sf"/>
</dbReference>
<dbReference type="InterPro" id="IPR003599">
    <property type="entry name" value="Ig_sub"/>
</dbReference>
<keyword evidence="4" id="KW-0732">Signal</keyword>
<dbReference type="InterPro" id="IPR050348">
    <property type="entry name" value="Protein-Tyr_Phosphatase"/>
</dbReference>
<dbReference type="PROSITE" id="PS00383">
    <property type="entry name" value="TYR_PHOSPHATASE_1"/>
    <property type="match status" value="1"/>
</dbReference>
<dbReference type="VEuPathDB" id="VectorBase:AALB20_033153"/>
<dbReference type="EnsemblMetazoa" id="AALB007162-RA">
    <property type="protein sequence ID" value="AALB007162-PA"/>
    <property type="gene ID" value="AALB007162"/>
</dbReference>
<feature type="domain" description="Fibronectin type-III" evidence="16">
    <location>
        <begin position="463"/>
        <end position="575"/>
    </location>
</feature>
<dbReference type="InterPro" id="IPR036116">
    <property type="entry name" value="FN3_sf"/>
</dbReference>
<dbReference type="SUPFAM" id="SSF49265">
    <property type="entry name" value="Fibronectin type III"/>
    <property type="match status" value="2"/>
</dbReference>
<evidence type="ECO:0000259" key="16">
    <source>
        <dbReference type="PROSITE" id="PS50853"/>
    </source>
</evidence>
<dbReference type="PROSITE" id="PS50055">
    <property type="entry name" value="TYR_PHOSPHATASE_PTP"/>
    <property type="match status" value="2"/>
</dbReference>
<comment type="subcellular location">
    <subcellularLocation>
        <location evidence="1">Membrane</location>
        <topology evidence="1">Single-pass membrane protein</topology>
    </subcellularLocation>
</comment>
<protein>
    <recommendedName>
        <fullName evidence="2">protein-tyrosine-phosphatase</fullName>
        <ecNumber evidence="2">3.1.3.48</ecNumber>
    </recommendedName>
</protein>
<keyword evidence="8" id="KW-0472">Membrane</keyword>
<dbReference type="PROSITE" id="PS50835">
    <property type="entry name" value="IG_LIKE"/>
    <property type="match status" value="2"/>
</dbReference>
<dbReference type="CDD" id="cd00096">
    <property type="entry name" value="Ig"/>
    <property type="match status" value="1"/>
</dbReference>
<keyword evidence="18" id="KW-1185">Reference proteome</keyword>
<dbReference type="InterPro" id="IPR003595">
    <property type="entry name" value="Tyr_Pase_cat"/>
</dbReference>
<evidence type="ECO:0000256" key="12">
    <source>
        <dbReference type="SAM" id="MobiDB-lite"/>
    </source>
</evidence>
<keyword evidence="3" id="KW-0812">Transmembrane</keyword>
<feature type="domain" description="Fibronectin type-III" evidence="16">
    <location>
        <begin position="263"/>
        <end position="359"/>
    </location>
</feature>
<dbReference type="FunFam" id="2.60.40.10:FF:002129">
    <property type="entry name" value="Tyrosine-protein phosphatase 69D"/>
    <property type="match status" value="1"/>
</dbReference>
<dbReference type="SMART" id="SM00060">
    <property type="entry name" value="FN3"/>
    <property type="match status" value="3"/>
</dbReference>
<evidence type="ECO:0000256" key="6">
    <source>
        <dbReference type="ARBA" id="ARBA00022912"/>
    </source>
</evidence>
<dbReference type="InterPro" id="IPR029021">
    <property type="entry name" value="Prot-tyrosine_phosphatase-like"/>
</dbReference>